<dbReference type="GO" id="GO:0006352">
    <property type="term" value="P:DNA-templated transcription initiation"/>
    <property type="evidence" value="ECO:0007669"/>
    <property type="project" value="InterPro"/>
</dbReference>
<dbReference type="Gene3D" id="1.10.1740.10">
    <property type="match status" value="1"/>
</dbReference>
<reference evidence="9 11" key="2">
    <citation type="submission" date="2018-08" db="EMBL/GenBank/DDBJ databases">
        <title>Genome Sequence of Clavibacter michiganensis Subspecies type strains, and the Atypical Peach-Colored Strains Isolated from Tomato.</title>
        <authorList>
            <person name="Osdaghi E."/>
            <person name="Portier P."/>
            <person name="Briand M."/>
            <person name="Jacques M.-A."/>
        </authorList>
    </citation>
    <scope>NUCLEOTIDE SEQUENCE [LARGE SCALE GENOMIC DNA]</scope>
    <source>
        <strain evidence="9 11">CFBP 6488</strain>
    </source>
</reference>
<dbReference type="NCBIfam" id="TIGR02937">
    <property type="entry name" value="sigma70-ECF"/>
    <property type="match status" value="1"/>
</dbReference>
<dbReference type="InterPro" id="IPR013324">
    <property type="entry name" value="RNA_pol_sigma_r3/r4-like"/>
</dbReference>
<dbReference type="PANTHER" id="PTHR43133:SF52">
    <property type="entry name" value="ECF RNA POLYMERASE SIGMA FACTOR SIGL"/>
    <property type="match status" value="1"/>
</dbReference>
<evidence type="ECO:0000256" key="1">
    <source>
        <dbReference type="ARBA" id="ARBA00010641"/>
    </source>
</evidence>
<name>A0A0D5CF74_9MICO</name>
<protein>
    <submittedName>
        <fullName evidence="8 9">RNA polymerase sigma factor</fullName>
    </submittedName>
</protein>
<evidence type="ECO:0000313" key="8">
    <source>
        <dbReference type="EMBL" id="AJW77950.1"/>
    </source>
</evidence>
<dbReference type="EMBL" id="QWEA01000908">
    <property type="protein sequence ID" value="RIJ11146.1"/>
    <property type="molecule type" value="Genomic_DNA"/>
</dbReference>
<evidence type="ECO:0000256" key="2">
    <source>
        <dbReference type="ARBA" id="ARBA00023015"/>
    </source>
</evidence>
<evidence type="ECO:0000256" key="4">
    <source>
        <dbReference type="ARBA" id="ARBA00023125"/>
    </source>
</evidence>
<dbReference type="HOGENOM" id="CLU_047691_9_4_11"/>
<keyword evidence="4" id="KW-0238">DNA-binding</keyword>
<evidence type="ECO:0000259" key="6">
    <source>
        <dbReference type="Pfam" id="PF04542"/>
    </source>
</evidence>
<dbReference type="EMBL" id="CP011043">
    <property type="protein sequence ID" value="AJW77950.1"/>
    <property type="molecule type" value="Genomic_DNA"/>
</dbReference>
<dbReference type="NCBIfam" id="NF007227">
    <property type="entry name" value="PRK09645.1"/>
    <property type="match status" value="1"/>
</dbReference>
<keyword evidence="3" id="KW-0731">Sigma factor</keyword>
<dbReference type="AlphaFoldDB" id="A0A0D5CF74"/>
<dbReference type="GO" id="GO:0003677">
    <property type="term" value="F:DNA binding"/>
    <property type="evidence" value="ECO:0007669"/>
    <property type="project" value="UniProtKB-KW"/>
</dbReference>
<dbReference type="Proteomes" id="UP000032604">
    <property type="component" value="Chromosome"/>
</dbReference>
<dbReference type="PATRIC" id="fig|33014.5.peg.272"/>
<feature type="domain" description="RNA polymerase sigma-70 region 2" evidence="6">
    <location>
        <begin position="13"/>
        <end position="80"/>
    </location>
</feature>
<dbReference type="OrthoDB" id="9784272at2"/>
<dbReference type="InterPro" id="IPR007630">
    <property type="entry name" value="RNA_pol_sigma70_r4"/>
</dbReference>
<evidence type="ECO:0000256" key="5">
    <source>
        <dbReference type="ARBA" id="ARBA00023163"/>
    </source>
</evidence>
<gene>
    <name evidence="9" type="ORF">DZF93_15600</name>
    <name evidence="8" type="ORF">VO01_01280</name>
</gene>
<evidence type="ECO:0000259" key="7">
    <source>
        <dbReference type="Pfam" id="PF04545"/>
    </source>
</evidence>
<evidence type="ECO:0000256" key="3">
    <source>
        <dbReference type="ARBA" id="ARBA00023082"/>
    </source>
</evidence>
<dbReference type="InterPro" id="IPR036388">
    <property type="entry name" value="WH-like_DNA-bd_sf"/>
</dbReference>
<evidence type="ECO:0000313" key="11">
    <source>
        <dbReference type="Proteomes" id="UP000266634"/>
    </source>
</evidence>
<dbReference type="SUPFAM" id="SSF88946">
    <property type="entry name" value="Sigma2 domain of RNA polymerase sigma factors"/>
    <property type="match status" value="1"/>
</dbReference>
<dbReference type="Proteomes" id="UP000266634">
    <property type="component" value="Unassembled WGS sequence"/>
</dbReference>
<dbReference type="RefSeq" id="WP_011931510.1">
    <property type="nucleotide sequence ID" value="NZ_CP011043.1"/>
</dbReference>
<keyword evidence="5" id="KW-0804">Transcription</keyword>
<dbReference type="GO" id="GO:0016987">
    <property type="term" value="F:sigma factor activity"/>
    <property type="evidence" value="ECO:0007669"/>
    <property type="project" value="UniProtKB-KW"/>
</dbReference>
<dbReference type="Pfam" id="PF04545">
    <property type="entry name" value="Sigma70_r4"/>
    <property type="match status" value="1"/>
</dbReference>
<dbReference type="PANTHER" id="PTHR43133">
    <property type="entry name" value="RNA POLYMERASE ECF-TYPE SIGMA FACTO"/>
    <property type="match status" value="1"/>
</dbReference>
<dbReference type="InterPro" id="IPR014284">
    <property type="entry name" value="RNA_pol_sigma-70_dom"/>
</dbReference>
<dbReference type="CDD" id="cd06171">
    <property type="entry name" value="Sigma70_r4"/>
    <property type="match status" value="1"/>
</dbReference>
<dbReference type="Pfam" id="PF04542">
    <property type="entry name" value="Sigma70_r2"/>
    <property type="match status" value="1"/>
</dbReference>
<evidence type="ECO:0000313" key="9">
    <source>
        <dbReference type="EMBL" id="RIJ11146.1"/>
    </source>
</evidence>
<dbReference type="SUPFAM" id="SSF88659">
    <property type="entry name" value="Sigma3 and sigma4 domains of RNA polymerase sigma factors"/>
    <property type="match status" value="1"/>
</dbReference>
<reference evidence="8 10" key="1">
    <citation type="journal article" date="2015" name="Genome Announc.">
        <title>Complete Genome Sequence of Clavibacter michiganensis subsp. insidiosus R1-1 Using PacBio Single-Molecule Real-Time Technology.</title>
        <authorList>
            <person name="Lu Y."/>
            <person name="Samac D.A."/>
            <person name="Glazebrook J."/>
            <person name="Ishimaru C.A."/>
        </authorList>
    </citation>
    <scope>NUCLEOTIDE SEQUENCE [LARGE SCALE GENOMIC DNA]</scope>
    <source>
        <strain evidence="8 10">R1-1</strain>
    </source>
</reference>
<feature type="domain" description="RNA polymerase sigma-70 region 4" evidence="7">
    <location>
        <begin position="110"/>
        <end position="158"/>
    </location>
</feature>
<proteinExistence type="inferred from homology"/>
<sequence length="168" mass="18708">MTTESTARMRALHDAHAPALQRYALRLTGDPALAEDVVQEALLRAWRSPAILAEDDESARRWLFTVVRNLVIDDRRSAWRGRETPTDVLPEDPVADASDAIIDRLLVAEALASLSAEHRRAVVSCYHLGRTVVETAEREGVPPGTIKSRLHYALKALRLALQERGVTR</sequence>
<dbReference type="InterPro" id="IPR013325">
    <property type="entry name" value="RNA_pol_sigma_r2"/>
</dbReference>
<dbReference type="GeneID" id="92949316"/>
<organism evidence="8 10">
    <name type="scientific">Clavibacter michiganensis subsp. insidiosus</name>
    <dbReference type="NCBI Taxonomy" id="33014"/>
    <lineage>
        <taxon>Bacteria</taxon>
        <taxon>Bacillati</taxon>
        <taxon>Actinomycetota</taxon>
        <taxon>Actinomycetes</taxon>
        <taxon>Micrococcales</taxon>
        <taxon>Microbacteriaceae</taxon>
        <taxon>Clavibacter</taxon>
    </lineage>
</organism>
<accession>A0A0D5CF74</accession>
<keyword evidence="2" id="KW-0805">Transcription regulation</keyword>
<dbReference type="KEGG" id="cmh:VO01_01280"/>
<comment type="similarity">
    <text evidence="1">Belongs to the sigma-70 factor family. ECF subfamily.</text>
</comment>
<dbReference type="Gene3D" id="1.10.10.10">
    <property type="entry name" value="Winged helix-like DNA-binding domain superfamily/Winged helix DNA-binding domain"/>
    <property type="match status" value="1"/>
</dbReference>
<dbReference type="InterPro" id="IPR007627">
    <property type="entry name" value="RNA_pol_sigma70_r2"/>
</dbReference>
<evidence type="ECO:0000313" key="10">
    <source>
        <dbReference type="Proteomes" id="UP000032604"/>
    </source>
</evidence>
<dbReference type="InterPro" id="IPR039425">
    <property type="entry name" value="RNA_pol_sigma-70-like"/>
</dbReference>